<dbReference type="AlphaFoldDB" id="A0AAD5A2L0"/>
<comment type="caution">
    <text evidence="8">The sequence shown here is derived from an EMBL/GenBank/DDBJ whole genome shotgun (WGS) entry which is preliminary data.</text>
</comment>
<dbReference type="GO" id="GO:0005829">
    <property type="term" value="C:cytosol"/>
    <property type="evidence" value="ECO:0007669"/>
    <property type="project" value="TreeGrafter"/>
</dbReference>
<evidence type="ECO:0000313" key="9">
    <source>
        <dbReference type="Proteomes" id="UP001205998"/>
    </source>
</evidence>
<keyword evidence="4" id="KW-0547">Nucleotide-binding</keyword>
<keyword evidence="3" id="KW-0808">Transferase</keyword>
<evidence type="ECO:0000256" key="4">
    <source>
        <dbReference type="ARBA" id="ARBA00022741"/>
    </source>
</evidence>
<organism evidence="8 9">
    <name type="scientific">Silurus asotus</name>
    <name type="common">Amur catfish</name>
    <name type="synonym">Parasilurus asotus</name>
    <dbReference type="NCBI Taxonomy" id="30991"/>
    <lineage>
        <taxon>Eukaryota</taxon>
        <taxon>Metazoa</taxon>
        <taxon>Chordata</taxon>
        <taxon>Craniata</taxon>
        <taxon>Vertebrata</taxon>
        <taxon>Euteleostomi</taxon>
        <taxon>Actinopterygii</taxon>
        <taxon>Neopterygii</taxon>
        <taxon>Teleostei</taxon>
        <taxon>Ostariophysi</taxon>
        <taxon>Siluriformes</taxon>
        <taxon>Siluridae</taxon>
        <taxon>Silurus</taxon>
    </lineage>
</organism>
<reference evidence="8" key="1">
    <citation type="submission" date="2018-07" db="EMBL/GenBank/DDBJ databases">
        <title>Comparative genomics of catfishes provides insights into carnivory and benthic adaptation.</title>
        <authorList>
            <person name="Zhang Y."/>
            <person name="Wang D."/>
            <person name="Peng Z."/>
            <person name="Zheng S."/>
            <person name="Shao F."/>
            <person name="Tao W."/>
        </authorList>
    </citation>
    <scope>NUCLEOTIDE SEQUENCE</scope>
    <source>
        <strain evidence="8">Chongqing</strain>
    </source>
</reference>
<protein>
    <recommendedName>
        <fullName evidence="2">pyridoxal kinase</fullName>
        <ecNumber evidence="2">2.7.1.35</ecNumber>
    </recommendedName>
    <alternativeName>
        <fullName evidence="7">Pyridoxine kinase</fullName>
    </alternativeName>
</protein>
<accession>A0AAD5A2L0</accession>
<dbReference type="GO" id="GO:0009443">
    <property type="term" value="P:pyridoxal 5'-phosphate salvage"/>
    <property type="evidence" value="ECO:0007669"/>
    <property type="project" value="InterPro"/>
</dbReference>
<evidence type="ECO:0000256" key="2">
    <source>
        <dbReference type="ARBA" id="ARBA00012104"/>
    </source>
</evidence>
<dbReference type="InterPro" id="IPR029056">
    <property type="entry name" value="Ribokinase-like"/>
</dbReference>
<dbReference type="PANTHER" id="PTHR10534:SF2">
    <property type="entry name" value="PYRIDOXAL KINASE"/>
    <property type="match status" value="1"/>
</dbReference>
<evidence type="ECO:0000256" key="1">
    <source>
        <dbReference type="ARBA" id="ARBA00008805"/>
    </source>
</evidence>
<sequence length="36" mass="4078">MGDNGSMYVPEALLPVYREKVVRVSDIITPNHFEAE</sequence>
<evidence type="ECO:0000313" key="8">
    <source>
        <dbReference type="EMBL" id="KAI5608626.1"/>
    </source>
</evidence>
<keyword evidence="6" id="KW-0067">ATP-binding</keyword>
<evidence type="ECO:0000256" key="7">
    <source>
        <dbReference type="ARBA" id="ARBA00032808"/>
    </source>
</evidence>
<dbReference type="EMBL" id="MU581982">
    <property type="protein sequence ID" value="KAI5608626.1"/>
    <property type="molecule type" value="Genomic_DNA"/>
</dbReference>
<name>A0AAD5A2L0_SILAS</name>
<evidence type="ECO:0000256" key="6">
    <source>
        <dbReference type="ARBA" id="ARBA00022840"/>
    </source>
</evidence>
<dbReference type="SUPFAM" id="SSF53613">
    <property type="entry name" value="Ribokinase-like"/>
    <property type="match status" value="1"/>
</dbReference>
<dbReference type="GO" id="GO:0005524">
    <property type="term" value="F:ATP binding"/>
    <property type="evidence" value="ECO:0007669"/>
    <property type="project" value="UniProtKB-KW"/>
</dbReference>
<proteinExistence type="inferred from homology"/>
<comment type="similarity">
    <text evidence="1">Belongs to the pyridoxine kinase family.</text>
</comment>
<dbReference type="InterPro" id="IPR004625">
    <property type="entry name" value="PyrdxlKinase"/>
</dbReference>
<dbReference type="Gene3D" id="3.40.1190.20">
    <property type="match status" value="1"/>
</dbReference>
<dbReference type="PANTHER" id="PTHR10534">
    <property type="entry name" value="PYRIDOXAL KINASE"/>
    <property type="match status" value="1"/>
</dbReference>
<keyword evidence="5 8" id="KW-0418">Kinase</keyword>
<gene>
    <name evidence="8" type="ORF">C0J50_9547</name>
</gene>
<evidence type="ECO:0000256" key="3">
    <source>
        <dbReference type="ARBA" id="ARBA00022679"/>
    </source>
</evidence>
<dbReference type="GO" id="GO:0008478">
    <property type="term" value="F:pyridoxal kinase activity"/>
    <property type="evidence" value="ECO:0007669"/>
    <property type="project" value="UniProtKB-EC"/>
</dbReference>
<dbReference type="Proteomes" id="UP001205998">
    <property type="component" value="Unassembled WGS sequence"/>
</dbReference>
<evidence type="ECO:0000256" key="5">
    <source>
        <dbReference type="ARBA" id="ARBA00022777"/>
    </source>
</evidence>
<dbReference type="EC" id="2.7.1.35" evidence="2"/>
<keyword evidence="9" id="KW-1185">Reference proteome</keyword>